<dbReference type="Pfam" id="PF22624">
    <property type="entry name" value="AASDHPPT_N"/>
    <property type="match status" value="1"/>
</dbReference>
<comment type="similarity">
    <text evidence="1">Belongs to the P-Pant transferase superfamily. Gsp/Sfp/HetI/AcpT family.</text>
</comment>
<evidence type="ECO:0000256" key="2">
    <source>
        <dbReference type="ARBA" id="ARBA00022679"/>
    </source>
</evidence>
<keyword evidence="6" id="KW-1185">Reference proteome</keyword>
<proteinExistence type="inferred from homology"/>
<dbReference type="InterPro" id="IPR055066">
    <property type="entry name" value="AASDHPPT_N"/>
</dbReference>
<feature type="domain" description="4'-phosphopantetheinyl transferase" evidence="3">
    <location>
        <begin position="104"/>
        <end position="190"/>
    </location>
</feature>
<dbReference type="GO" id="GO:0016740">
    <property type="term" value="F:transferase activity"/>
    <property type="evidence" value="ECO:0007669"/>
    <property type="project" value="UniProtKB-KW"/>
</dbReference>
<gene>
    <name evidence="5" type="ORF">FLP_10085</name>
</gene>
<sequence length="217" mass="25774">MIYIYYAYLSAENHENLLKNELSKFSVDFIQKIKKHKRWQDAQLSLLGRILLFRGVREQFNINIEEKDIVYNTANKPFFKDNPVYFSISHSGEIAICAISNSTQIGIDIEKLTPIDINNFRPYMLDEEWNKINLSMNKYEAFFDYWTQKEAVLKVFGWGQMELKSFEIIDNTTTIKGSTFYLEEIKIDSEYKCTLSYANKIDHKQKEDFVYLYKINL</sequence>
<dbReference type="PANTHER" id="PTHR12215:SF10">
    <property type="entry name" value="L-AMINOADIPATE-SEMIALDEHYDE DEHYDROGENASE-PHOSPHOPANTETHEINYL TRANSFERASE"/>
    <property type="match status" value="1"/>
</dbReference>
<evidence type="ECO:0000259" key="3">
    <source>
        <dbReference type="Pfam" id="PF01648"/>
    </source>
</evidence>
<accession>A0ABX2XJS0</accession>
<reference evidence="6" key="1">
    <citation type="submission" date="2016-03" db="EMBL/GenBank/DDBJ databases">
        <title>Draft genome sequence of Paenibacillus glacialis DSM 22343.</title>
        <authorList>
            <person name="Shin S.-K."/>
            <person name="Yi H."/>
        </authorList>
    </citation>
    <scope>NUCLEOTIDE SEQUENCE [LARGE SCALE GENOMIC DNA]</scope>
    <source>
        <strain evidence="6">CCUG 60099</strain>
    </source>
</reference>
<organism evidence="5 6">
    <name type="scientific">Flavobacterium piscis</name>
    <dbReference type="NCBI Taxonomy" id="1114874"/>
    <lineage>
        <taxon>Bacteria</taxon>
        <taxon>Pseudomonadati</taxon>
        <taxon>Bacteroidota</taxon>
        <taxon>Flavobacteriia</taxon>
        <taxon>Flavobacteriales</taxon>
        <taxon>Flavobacteriaceae</taxon>
        <taxon>Flavobacterium</taxon>
    </lineage>
</organism>
<dbReference type="PANTHER" id="PTHR12215">
    <property type="entry name" value="PHOSPHOPANTETHEINE TRANSFERASE"/>
    <property type="match status" value="1"/>
</dbReference>
<name>A0ABX2XJS0_9FLAO</name>
<dbReference type="Gene3D" id="3.90.470.20">
    <property type="entry name" value="4'-phosphopantetheinyl transferase domain"/>
    <property type="match status" value="2"/>
</dbReference>
<dbReference type="InterPro" id="IPR037143">
    <property type="entry name" value="4-PPantetheinyl_Trfase_dom_sf"/>
</dbReference>
<dbReference type="Proteomes" id="UP000093343">
    <property type="component" value="Unassembled WGS sequence"/>
</dbReference>
<dbReference type="EMBL" id="LVEN01000021">
    <property type="protein sequence ID" value="OCB75111.1"/>
    <property type="molecule type" value="Genomic_DNA"/>
</dbReference>
<evidence type="ECO:0000313" key="5">
    <source>
        <dbReference type="EMBL" id="OCB75111.1"/>
    </source>
</evidence>
<evidence type="ECO:0000256" key="1">
    <source>
        <dbReference type="ARBA" id="ARBA00010990"/>
    </source>
</evidence>
<feature type="domain" description="4'-phosphopantetheinyl transferase N-terminal" evidence="4">
    <location>
        <begin position="31"/>
        <end position="98"/>
    </location>
</feature>
<keyword evidence="2 5" id="KW-0808">Transferase</keyword>
<dbReference type="Pfam" id="PF01648">
    <property type="entry name" value="ACPS"/>
    <property type="match status" value="1"/>
</dbReference>
<protein>
    <submittedName>
        <fullName evidence="5">4-phosphopantetheinyl transferase</fullName>
    </submittedName>
</protein>
<dbReference type="InterPro" id="IPR008278">
    <property type="entry name" value="4-PPantetheinyl_Trfase_dom"/>
</dbReference>
<evidence type="ECO:0000313" key="6">
    <source>
        <dbReference type="Proteomes" id="UP000093343"/>
    </source>
</evidence>
<dbReference type="SUPFAM" id="SSF56214">
    <property type="entry name" value="4'-phosphopantetheinyl transferase"/>
    <property type="match status" value="2"/>
</dbReference>
<comment type="caution">
    <text evidence="5">The sequence shown here is derived from an EMBL/GenBank/DDBJ whole genome shotgun (WGS) entry which is preliminary data.</text>
</comment>
<dbReference type="RefSeq" id="WP_065449400.1">
    <property type="nucleotide sequence ID" value="NZ_LVEN01000021.1"/>
</dbReference>
<dbReference type="InterPro" id="IPR050559">
    <property type="entry name" value="P-Pant_transferase_sf"/>
</dbReference>
<evidence type="ECO:0000259" key="4">
    <source>
        <dbReference type="Pfam" id="PF22624"/>
    </source>
</evidence>